<evidence type="ECO:0000313" key="3">
    <source>
        <dbReference type="Proteomes" id="UP000070054"/>
    </source>
</evidence>
<feature type="compositionally biased region" description="Basic and acidic residues" evidence="1">
    <location>
        <begin position="97"/>
        <end position="117"/>
    </location>
</feature>
<keyword evidence="3" id="KW-1185">Reference proteome</keyword>
<feature type="compositionally biased region" description="Polar residues" evidence="1">
    <location>
        <begin position="124"/>
        <end position="142"/>
    </location>
</feature>
<dbReference type="Proteomes" id="UP000070054">
    <property type="component" value="Unassembled WGS sequence"/>
</dbReference>
<name>A0A135URZ2_9PEZI</name>
<gene>
    <name evidence="2" type="ORF">CNYM01_09055</name>
</gene>
<dbReference type="EMBL" id="JEMN01000225">
    <property type="protein sequence ID" value="KXH63143.1"/>
    <property type="molecule type" value="Genomic_DNA"/>
</dbReference>
<dbReference type="AlphaFoldDB" id="A0A135URZ2"/>
<sequence>MDALSYSAGRRGKHIYEAKSGREAPSQCAAAAAAAAGNRNSTGFFSFEQLKADDAGATGVDIRREGHSAALVLLSFIHRLTKADNEVVLSARPCCSDPRRSDAGSLGRDKLRVRQEAYPRPTSVCPTIGSQGKLQRNIQDDP</sequence>
<reference evidence="2 3" key="1">
    <citation type="submission" date="2014-02" db="EMBL/GenBank/DDBJ databases">
        <title>The genome sequence of Colletotrichum nymphaeae SA-01.</title>
        <authorList>
            <person name="Baroncelli R."/>
            <person name="Thon M.R."/>
        </authorList>
    </citation>
    <scope>NUCLEOTIDE SEQUENCE [LARGE SCALE GENOMIC DNA]</scope>
    <source>
        <strain evidence="2 3">SA-01</strain>
    </source>
</reference>
<comment type="caution">
    <text evidence="2">The sequence shown here is derived from an EMBL/GenBank/DDBJ whole genome shotgun (WGS) entry which is preliminary data.</text>
</comment>
<evidence type="ECO:0000256" key="1">
    <source>
        <dbReference type="SAM" id="MobiDB-lite"/>
    </source>
</evidence>
<protein>
    <submittedName>
        <fullName evidence="2">Uncharacterized protein</fullName>
    </submittedName>
</protein>
<organism evidence="2 3">
    <name type="scientific">Colletotrichum nymphaeae SA-01</name>
    <dbReference type="NCBI Taxonomy" id="1460502"/>
    <lineage>
        <taxon>Eukaryota</taxon>
        <taxon>Fungi</taxon>
        <taxon>Dikarya</taxon>
        <taxon>Ascomycota</taxon>
        <taxon>Pezizomycotina</taxon>
        <taxon>Sordariomycetes</taxon>
        <taxon>Hypocreomycetidae</taxon>
        <taxon>Glomerellales</taxon>
        <taxon>Glomerellaceae</taxon>
        <taxon>Colletotrichum</taxon>
        <taxon>Colletotrichum acutatum species complex</taxon>
    </lineage>
</organism>
<accession>A0A135URZ2</accession>
<proteinExistence type="predicted"/>
<evidence type="ECO:0000313" key="2">
    <source>
        <dbReference type="EMBL" id="KXH63143.1"/>
    </source>
</evidence>
<feature type="region of interest" description="Disordered" evidence="1">
    <location>
        <begin position="94"/>
        <end position="142"/>
    </location>
</feature>